<dbReference type="InterPro" id="IPR011049">
    <property type="entry name" value="Serralysin-like_metalloprot_C"/>
</dbReference>
<dbReference type="InterPro" id="IPR048051">
    <property type="entry name" value="BapA-like_prefix-like"/>
</dbReference>
<dbReference type="NCBIfam" id="NF033677">
    <property type="entry name" value="biofilm_BapA_N"/>
    <property type="match status" value="1"/>
</dbReference>
<dbReference type="InterPro" id="IPR044016">
    <property type="entry name" value="Big_13"/>
</dbReference>
<feature type="domain" description="Bacterial Ig-like" evidence="3">
    <location>
        <begin position="2528"/>
        <end position="2622"/>
    </location>
</feature>
<dbReference type="EMBL" id="JAINVV010000015">
    <property type="protein sequence ID" value="MBY8826277.1"/>
    <property type="molecule type" value="Genomic_DNA"/>
</dbReference>
<feature type="domain" description="Bacterial Ig" evidence="2">
    <location>
        <begin position="577"/>
        <end position="649"/>
    </location>
</feature>
<sequence>MAKRIEVKSRATGASESHVVQQKNAVLKAKGPVSVKVEASKGDVAAMEREGDDLILRFDDGTVVRLEGYFDCTGQDNSNLEFADPSGNAAWTVSLEGMTCQAGAAGAASGPTSGPIAYSFEPVGERGGMGVAPLLGLGALVLGGAAAAAGGGGGGGGGNNPPTEPVDRTPPAAPTISPTNGKLIKGTAEANAKINLDLDGNGSTDATVQVDASGNWTYTPATPIANGTKVTATATDAAGNTSGPTSVTVDAAAPPVPAIGSVTDDVAPVTGAVANGGATNDTRPTLSGTGSEAGATITIYDNGTQIGTTTADANGAWSFTPATALGQGAHSFTATATDALGNVSAPSPAYAVTVDTATPAVPAIGAVTDDVGAVMGAVANGGSTDDTRPTISGSGVEAGATISVFDNGTLLGTATAGANGDWSFTPATALGQGGHSFTATATDGAGNASAPSAAHAVTIDTAAPTAPTIGAVTDDVAPVTGPVANGGSTNDTRPAISGTGAEANATISVYDNGTLLGTTSADANGAWSFTPATALGQGAHSFTVTATDGAGNASAPSAAHMVTIDTAPPTTPVINPTDGGAVTGTAEPGATINLDTDGNGTPDVTVPVDESGNWSYTPPTPIPDGTTITATATDPAGNSSGPATVTVDDDAAPAAPVIAAVTDDIGAVTGVVANGGATDDSRPAISGTGAQGGATVSVYDNGTLLGTTTADGAGAWSFTPATALGQGGHSFTATATVDGDVSAPSSAYAVTVDTAAPGLLTIGAVTDDVGAVTGVVANGGVTDDTRPAISGSGAEANATISVYDNGALLGTATADAAGAWSFTPATALGQGAHSFTAIATDAAGNSSAPSAAYAVTIDTAAPGVPVIGSVTDDVGAVTGVVANGGTTDDNRPAIAGTGAEANATISVYDNGTLLGTTTANGAGAWSFTPASALGQGVHSFTVTATDAAGNVSGPSAAYAVTVDTAAPGVLTIASVTDDVGAVTGVVANGGVTDDTRPAIAGTGAEAGSTISVYDNGTLLGTTTADGSGGWSFTPTTALGQGAHSFTATETDTSGNISAPSAAYAVTIDTAAPGAPVIGSVTDDVGAITGVVANGGVTDDTRPAIAGSGVEANATISVYDNGVLIGTTTANGSGAWSFTPATALGQGAHSFTVTATDSAGNASAPSAAYAVTIDTAAPGVLTIGSVTDDVGAITGVVANGGTTDDTRPAIAGAGAEANATISIYDNGTLLGTTTANGSGAWSFTPATALGQGAHSFTATATDAAGNVSAPSAAYAVTVDTAVPGALVIGSVTDDVGPVTGIVANGGATDDTRPTIAGTGAEAGSTISVYDNGVLLGTATANGSGAWSFTPATALGQGGHSFTVTETDTIGNISPPSAAYAITIDTTAPALLTIGAVTDDVGAVTGVVANGGTTDDTLPAISGTGAEANATISVYDNGTLLGTTTANGSGVWSFTPASALGQGGHSFTVTATDAAGNVSGPSAAYAVTIDIAAPTVPVIGAVTDDVGAVTGIVANGGATDDTRPAISGTGAETNATISVYDNGTLLGTTSADGSGSWSFTPASALGQGGHSFTVTATDPAGNVSGPSAAYLVTIDTAAPGVPAIGAVTDDVGAITGTVANGGTTDDARPTVTGTGAEANATISVYDNGTLIGTTTANGAGAWSFTPATALGQGAHSFTATATDAAGNVSGPSAAYAVTIDTTAPGVPVIGSITDDVGTVTGTVANGGFTDDTRPAIAGTGVEANATVSIYDNGTLIGTTTANGAGGWSFTPATALGQGVHSFTVTATDAVGNVSAPSAAYAVTVDTVAPAAPVINPTNGGAVTGTAEPGTTLNLDVDGNGSFDVTVPVDASGNWTYTPPATIPDGTTVTATATDAAGNTSGPASTIVDDGAPPAAPVITSVTDDVAPVVGAIANGGSTNDTIPVIVGAGAVAGATISVYDNGVLLGTTTANAGGAWSFTPSSALGQGGHSFTATATVGGAASAPSAAYAVTIDTAAPGVPVIGSVTDDVGAVTGVVANGGTTDDNRPAIAGTGAEANATISIYDNGTLLGTTTANGAGAWSFTPASALGQGVHSFTVTATDAAGNVSGPSAAYAVTVDTAAPGVPAIGSVTDDVGAVTGVVANGGVTDDTRPAIAGSGAEANATISIYDNGVLLGTTTANGAGVWSFTPATALGQGGHSFTVTATDGAGNVSGPSAAYAVTIDTAAPGVPVIGSVTDDVGAITGVVANGGVTDDTRPAIAGSGVEANATISVYDNGVLIGTTTANGSGAWSFTPATALGQGAHSFTVTATDSAGNASAPSAAYAVTIDTAAPALPIIDSVVDDIGTVTGIVAKGGVTDDTRPAITGMGVEPGAIISVYDNGTLLGTTTANGAGAWSFTPATALGQGAHSFTVTATDGAGNVSGVSAPYALTIDTAAPTALTIASVTDDVGAITGVVANGGTTDDTRPAIAGTGAEANATISIYDNGTLLGTTTANGAGAWSFTPVTALGQGGHSFTVTATDAAGNVSAPSAAYAVTIDTAVPTVPAIGSVTDDVGAITGVVANGGTTDDTLPAIAGTGAEPNATISVYDNGTLLGTATANGSGAWSFTPASALGQGGHSFTVTATDAAGNVSAPSAAYAITIDTAAPGVPVIASVTDDVGLITGVVANGGVTDDTLPVIAGTGAEANATISVYDNGTLLGTTTANGSGAWSFTPASALGQGGHSFTVTATDSAGNASAPSAAYAITIDTAAPTVLTIATVTDDIGAITGVVADGGVTDDTRPAIAGTGAEANATISIYDNGVLLGTTTANGAGGWSFTPASALGQGGHSFTATATDAAGNVSAPSAAYAITIDTAAPAFPTIGSVTDDVGSVTGLVANGGVTDDTRPLIAGTGAEANATITVYDNGVALGTTTANGAGAWSFTPATALATGGHSFRVTATDAAGNVSPQSTAYTITIDTAAPGVPSIGSVTDDVGLITGTIANGGLTDDTRPAIAGTGAEANATISVYDNGTLLGTTTANGSGAWSFTPATALGNGAHSFTVTATDAAGNVSGPSAAYAITIDATAPAAPVITSVTDDIGAVTGLVANGGFTDDTRPAIAGTGAEANSVVSVYDNGTLLGTTTANGAGGWSFTPATALGQGAHSFTATSRDAAGNVSAPSAGYAVTIDTAAPTQTIAITALADDTGTIGDWSTEDRSPTIFGTLSQPLAASERVEIRIDGGAWVEATDNGTTWFYGYGTLSVGNHTIDARVVDAAGNVGTSDNQPIVITNTNQAPIVQANETALLGLISAETLGLIDINQQSLVAFDPDNNIKSVQIRYNPLINLNLEAYELTASELLATELGLKFTVKNEDGILGIIGPLSQLTITAIDGGTIDNRAINELLATVHFEQDLTLLGLQVLNETKITASDGTKSDSDFSGTLLDLSLLNANGNSNIQLGTTGGETLTGGDANERLYGFAGDDTLLGGKGNDLLRGGDGVDSLNGGEGNDVLVYDALDVKIDGGTGFDTLLIDKGTGTVLTLNGGATNIANIERIDLGVGDPGRGITLTEAGVIQVTDSDRDLYVTGDMGDTVTMTGAIYEGQILVNNHAYNQYGLGTTTIFVEASVAVIA</sequence>
<feature type="domain" description="Bacterial Ig-like" evidence="3">
    <location>
        <begin position="2422"/>
        <end position="2517"/>
    </location>
</feature>
<dbReference type="InterPro" id="IPR018511">
    <property type="entry name" value="Hemolysin-typ_Ca-bd_CS"/>
</dbReference>
<feature type="domain" description="Bacterial Ig-like" evidence="3">
    <location>
        <begin position="975"/>
        <end position="1069"/>
    </location>
</feature>
<dbReference type="SUPFAM" id="SSF51120">
    <property type="entry name" value="beta-Roll"/>
    <property type="match status" value="1"/>
</dbReference>
<feature type="domain" description="Bacterial Ig-like" evidence="3">
    <location>
        <begin position="874"/>
        <end position="964"/>
    </location>
</feature>
<evidence type="ECO:0000259" key="2">
    <source>
        <dbReference type="Pfam" id="PF17936"/>
    </source>
</evidence>
<dbReference type="Proteomes" id="UP000706039">
    <property type="component" value="Unassembled WGS sequence"/>
</dbReference>
<feature type="domain" description="Bacterial Ig-like" evidence="3">
    <location>
        <begin position="1607"/>
        <end position="1699"/>
    </location>
</feature>
<evidence type="ECO:0000259" key="3">
    <source>
        <dbReference type="Pfam" id="PF19077"/>
    </source>
</evidence>
<feature type="domain" description="Biofilm-associated protein BapA-like prefix-like" evidence="4">
    <location>
        <begin position="4"/>
        <end position="92"/>
    </location>
</feature>
<feature type="compositionally biased region" description="Low complexity" evidence="1">
    <location>
        <begin position="623"/>
        <end position="643"/>
    </location>
</feature>
<feature type="domain" description="Bacterial Ig-like" evidence="3">
    <location>
        <begin position="2737"/>
        <end position="2832"/>
    </location>
</feature>
<feature type="domain" description="Bacterial Ig-like" evidence="3">
    <location>
        <begin position="2111"/>
        <end position="2202"/>
    </location>
</feature>
<feature type="domain" description="Bacterial Ig-like" evidence="3">
    <location>
        <begin position="666"/>
        <end position="754"/>
    </location>
</feature>
<feature type="domain" description="Bacterial Ig-like" evidence="3">
    <location>
        <begin position="1503"/>
        <end position="1594"/>
    </location>
</feature>
<organism evidence="5 6">
    <name type="scientific">Sphingomonas colocasiae</name>
    <dbReference type="NCBI Taxonomy" id="1848973"/>
    <lineage>
        <taxon>Bacteria</taxon>
        <taxon>Pseudomonadati</taxon>
        <taxon>Pseudomonadota</taxon>
        <taxon>Alphaproteobacteria</taxon>
        <taxon>Sphingomonadales</taxon>
        <taxon>Sphingomonadaceae</taxon>
        <taxon>Sphingomonas</taxon>
    </lineage>
</organism>
<dbReference type="PROSITE" id="PS00330">
    <property type="entry name" value="HEMOLYSIN_CALCIUM"/>
    <property type="match status" value="2"/>
</dbReference>
<dbReference type="PANTHER" id="PTHR34677">
    <property type="match status" value="1"/>
</dbReference>
<feature type="region of interest" description="Disordered" evidence="1">
    <location>
        <begin position="610"/>
        <end position="643"/>
    </location>
</feature>
<feature type="domain" description="Bacterial Ig" evidence="2">
    <location>
        <begin position="171"/>
        <end position="249"/>
    </location>
</feature>
<feature type="domain" description="Bacterial Ig-like" evidence="3">
    <location>
        <begin position="2007"/>
        <end position="2097"/>
    </location>
</feature>
<feature type="domain" description="Bacterial Ig-like" evidence="3">
    <location>
        <begin position="3059"/>
        <end position="3147"/>
    </location>
</feature>
<dbReference type="Gene3D" id="2.60.40.10">
    <property type="entry name" value="Immunoglobulins"/>
    <property type="match status" value="15"/>
</dbReference>
<feature type="domain" description="Bacterial Ig-like" evidence="3">
    <location>
        <begin position="1083"/>
        <end position="1174"/>
    </location>
</feature>
<dbReference type="Pfam" id="PF17936">
    <property type="entry name" value="Big_6"/>
    <property type="match status" value="3"/>
</dbReference>
<accession>A0ABS7Q165</accession>
<feature type="domain" description="Bacterial Ig-like" evidence="3">
    <location>
        <begin position="2216"/>
        <end position="2307"/>
    </location>
</feature>
<evidence type="ECO:0000256" key="1">
    <source>
        <dbReference type="SAM" id="MobiDB-lite"/>
    </source>
</evidence>
<feature type="compositionally biased region" description="Gly residues" evidence="1">
    <location>
        <begin position="150"/>
        <end position="159"/>
    </location>
</feature>
<evidence type="ECO:0000259" key="4">
    <source>
        <dbReference type="Pfam" id="PF22783"/>
    </source>
</evidence>
<feature type="domain" description="Bacterial Ig" evidence="2">
    <location>
        <begin position="1806"/>
        <end position="1887"/>
    </location>
</feature>
<feature type="region of interest" description="Disordered" evidence="1">
    <location>
        <begin position="150"/>
        <end position="181"/>
    </location>
</feature>
<dbReference type="PANTHER" id="PTHR34677:SF3">
    <property type="entry name" value="BACTERIAL IG-LIKE DOMAIN-CONTAINING PROTEIN"/>
    <property type="match status" value="1"/>
</dbReference>
<feature type="domain" description="Bacterial Ig-like" evidence="3">
    <location>
        <begin position="3156"/>
        <end position="3246"/>
    </location>
</feature>
<name>A0ABS7Q165_9SPHN</name>
<evidence type="ECO:0000313" key="5">
    <source>
        <dbReference type="EMBL" id="MBY8826277.1"/>
    </source>
</evidence>
<feature type="domain" description="Bacterial Ig-like" evidence="3">
    <location>
        <begin position="480"/>
        <end position="566"/>
    </location>
</feature>
<dbReference type="Pfam" id="PF00353">
    <property type="entry name" value="HemolysinCabind"/>
    <property type="match status" value="1"/>
</dbReference>
<dbReference type="NCBIfam" id="NF033510">
    <property type="entry name" value="Ca_tandemer"/>
    <property type="match status" value="28"/>
</dbReference>
<reference evidence="5 6" key="1">
    <citation type="submission" date="2021-08" db="EMBL/GenBank/DDBJ databases">
        <authorList>
            <person name="Tuo L."/>
        </authorList>
    </citation>
    <scope>NUCLEOTIDE SEQUENCE [LARGE SCALE GENOMIC DNA]</scope>
    <source>
        <strain evidence="5 6">JCM 31229</strain>
    </source>
</reference>
<feature type="domain" description="Bacterial Ig-like" evidence="3">
    <location>
        <begin position="2953"/>
        <end position="3041"/>
    </location>
</feature>
<keyword evidence="6" id="KW-1185">Reference proteome</keyword>
<protein>
    <submittedName>
        <fullName evidence="5">BapA prefix-like domain-containing protein</fullName>
    </submittedName>
</protein>
<dbReference type="Pfam" id="PF22783">
    <property type="entry name" value="BapA_N"/>
    <property type="match status" value="1"/>
</dbReference>
<proteinExistence type="predicted"/>
<feature type="domain" description="Bacterial Ig-like" evidence="3">
    <location>
        <begin position="2324"/>
        <end position="2412"/>
    </location>
</feature>
<feature type="domain" description="Bacterial Ig-like" evidence="3">
    <location>
        <begin position="2638"/>
        <end position="2727"/>
    </location>
</feature>
<comment type="caution">
    <text evidence="5">The sequence shown here is derived from an EMBL/GenBank/DDBJ whole genome shotgun (WGS) entry which is preliminary data.</text>
</comment>
<dbReference type="InterPro" id="IPR001343">
    <property type="entry name" value="Hemolysn_Ca-bd"/>
</dbReference>
<dbReference type="InterPro" id="IPR013783">
    <property type="entry name" value="Ig-like_fold"/>
</dbReference>
<evidence type="ECO:0000313" key="6">
    <source>
        <dbReference type="Proteomes" id="UP000706039"/>
    </source>
</evidence>
<feature type="domain" description="Bacterial Ig-like" evidence="3">
    <location>
        <begin position="2843"/>
        <end position="2937"/>
    </location>
</feature>
<feature type="domain" description="Bacterial Ig-like" evidence="3">
    <location>
        <begin position="1711"/>
        <end position="1804"/>
    </location>
</feature>
<feature type="domain" description="Bacterial Ig-like" evidence="3">
    <location>
        <begin position="269"/>
        <end position="356"/>
    </location>
</feature>
<feature type="domain" description="Bacterial Ig-like" evidence="3">
    <location>
        <begin position="768"/>
        <end position="859"/>
    </location>
</feature>
<dbReference type="Gene3D" id="3.30.420.430">
    <property type="match status" value="12"/>
</dbReference>
<dbReference type="InterPro" id="IPR041498">
    <property type="entry name" value="Big_6"/>
</dbReference>
<gene>
    <name evidence="5" type="ORF">K7G82_28500</name>
</gene>
<feature type="domain" description="Bacterial Ig-like" evidence="3">
    <location>
        <begin position="376"/>
        <end position="461"/>
    </location>
</feature>
<feature type="domain" description="Bacterial Ig-like" evidence="3">
    <location>
        <begin position="1909"/>
        <end position="1992"/>
    </location>
</feature>
<dbReference type="Pfam" id="PF19077">
    <property type="entry name" value="Big_13"/>
    <property type="match status" value="27"/>
</dbReference>
<feature type="domain" description="Bacterial Ig-like" evidence="3">
    <location>
        <begin position="1297"/>
        <end position="1384"/>
    </location>
</feature>
<feature type="domain" description="Bacterial Ig-like" evidence="3">
    <location>
        <begin position="1185"/>
        <end position="1279"/>
    </location>
</feature>
<feature type="domain" description="Bacterial Ig-like" evidence="3">
    <location>
        <begin position="1398"/>
        <end position="1488"/>
    </location>
</feature>
<dbReference type="PRINTS" id="PR00313">
    <property type="entry name" value="CABNDNGRPT"/>
</dbReference>